<dbReference type="OrthoDB" id="515366at2759"/>
<dbReference type="Gene3D" id="2.60.40.790">
    <property type="match status" value="1"/>
</dbReference>
<sequence length="159" mass="17828">MAERLAPSARHTFEHGGRTVYEWDQTLAEVNVYVPVPPGVRARDMFCDIDRTHLRFGLKGNPPFLDLDLMAPVKVSESVWTLEDGELHISLTKLEAGESWPAVIRGHEVDVVTQQQEQQRLMLERFQREHPGFDFSQAKFNGEAPNPRTFLGGMGGAGG</sequence>
<evidence type="ECO:0000313" key="3">
    <source>
        <dbReference type="Proteomes" id="UP000247498"/>
    </source>
</evidence>
<protein>
    <recommendedName>
        <fullName evidence="1">CS domain-containing protein</fullName>
    </recommendedName>
</protein>
<dbReference type="InParanoid" id="A0A2V0NSQ0"/>
<name>A0A2V0NSQ0_9CHLO</name>
<reference evidence="2 3" key="1">
    <citation type="journal article" date="2018" name="Sci. Rep.">
        <title>Raphidocelis subcapitata (=Pseudokirchneriella subcapitata) provides an insight into genome evolution and environmental adaptations in the Sphaeropleales.</title>
        <authorList>
            <person name="Suzuki S."/>
            <person name="Yamaguchi H."/>
            <person name="Nakajima N."/>
            <person name="Kawachi M."/>
        </authorList>
    </citation>
    <scope>NUCLEOTIDE SEQUENCE [LARGE SCALE GENOMIC DNA]</scope>
    <source>
        <strain evidence="2 3">NIES-35</strain>
    </source>
</reference>
<evidence type="ECO:0000259" key="1">
    <source>
        <dbReference type="PROSITE" id="PS51203"/>
    </source>
</evidence>
<dbReference type="PROSITE" id="PS51203">
    <property type="entry name" value="CS"/>
    <property type="match status" value="1"/>
</dbReference>
<dbReference type="SUPFAM" id="SSF49764">
    <property type="entry name" value="HSP20-like chaperones"/>
    <property type="match status" value="1"/>
</dbReference>
<dbReference type="PANTHER" id="PTHR12356:SF18">
    <property type="entry name" value="NUDC DOMAIN-CONTAINING PROTEIN 2"/>
    <property type="match status" value="1"/>
</dbReference>
<dbReference type="GO" id="GO:0051082">
    <property type="term" value="F:unfolded protein binding"/>
    <property type="evidence" value="ECO:0007669"/>
    <property type="project" value="TreeGrafter"/>
</dbReference>
<dbReference type="STRING" id="307507.A0A2V0NSQ0"/>
<keyword evidence="3" id="KW-1185">Reference proteome</keyword>
<comment type="caution">
    <text evidence="2">The sequence shown here is derived from an EMBL/GenBank/DDBJ whole genome shotgun (WGS) entry which is preliminary data.</text>
</comment>
<dbReference type="InterPro" id="IPR037898">
    <property type="entry name" value="NudC_fam"/>
</dbReference>
<dbReference type="InterPro" id="IPR008978">
    <property type="entry name" value="HSP20-like_chaperone"/>
</dbReference>
<dbReference type="InterPro" id="IPR007052">
    <property type="entry name" value="CS_dom"/>
</dbReference>
<organism evidence="2 3">
    <name type="scientific">Raphidocelis subcapitata</name>
    <dbReference type="NCBI Taxonomy" id="307507"/>
    <lineage>
        <taxon>Eukaryota</taxon>
        <taxon>Viridiplantae</taxon>
        <taxon>Chlorophyta</taxon>
        <taxon>core chlorophytes</taxon>
        <taxon>Chlorophyceae</taxon>
        <taxon>CS clade</taxon>
        <taxon>Sphaeropleales</taxon>
        <taxon>Selenastraceae</taxon>
        <taxon>Raphidocelis</taxon>
    </lineage>
</organism>
<accession>A0A2V0NSQ0</accession>
<dbReference type="GO" id="GO:0005737">
    <property type="term" value="C:cytoplasm"/>
    <property type="evidence" value="ECO:0007669"/>
    <property type="project" value="TreeGrafter"/>
</dbReference>
<dbReference type="GO" id="GO:0006457">
    <property type="term" value="P:protein folding"/>
    <property type="evidence" value="ECO:0007669"/>
    <property type="project" value="TreeGrafter"/>
</dbReference>
<dbReference type="PANTHER" id="PTHR12356">
    <property type="entry name" value="NUCLEAR MOVEMENT PROTEIN NUDC"/>
    <property type="match status" value="1"/>
</dbReference>
<dbReference type="AlphaFoldDB" id="A0A2V0NSQ0"/>
<dbReference type="EMBL" id="BDRX01000005">
    <property type="protein sequence ID" value="GBF88563.1"/>
    <property type="molecule type" value="Genomic_DNA"/>
</dbReference>
<dbReference type="Proteomes" id="UP000247498">
    <property type="component" value="Unassembled WGS sequence"/>
</dbReference>
<dbReference type="CDD" id="cd06467">
    <property type="entry name" value="p23_NUDC_like"/>
    <property type="match status" value="1"/>
</dbReference>
<gene>
    <name evidence="2" type="ORF">Rsub_01278</name>
</gene>
<evidence type="ECO:0000313" key="2">
    <source>
        <dbReference type="EMBL" id="GBF88563.1"/>
    </source>
</evidence>
<dbReference type="Pfam" id="PF04969">
    <property type="entry name" value="CS"/>
    <property type="match status" value="1"/>
</dbReference>
<proteinExistence type="predicted"/>
<dbReference type="FunCoup" id="A0A2V0NSQ0">
    <property type="interactions" value="1805"/>
</dbReference>
<feature type="domain" description="CS" evidence="1">
    <location>
        <begin position="16"/>
        <end position="104"/>
    </location>
</feature>